<evidence type="ECO:0000256" key="1">
    <source>
        <dbReference type="SAM" id="MobiDB-lite"/>
    </source>
</evidence>
<protein>
    <submittedName>
        <fullName evidence="2">Uncharacterized protein</fullName>
    </submittedName>
</protein>
<organism evidence="2 3">
    <name type="scientific">Botryobasidium botryosum (strain FD-172 SS1)</name>
    <dbReference type="NCBI Taxonomy" id="930990"/>
    <lineage>
        <taxon>Eukaryota</taxon>
        <taxon>Fungi</taxon>
        <taxon>Dikarya</taxon>
        <taxon>Basidiomycota</taxon>
        <taxon>Agaricomycotina</taxon>
        <taxon>Agaricomycetes</taxon>
        <taxon>Cantharellales</taxon>
        <taxon>Botryobasidiaceae</taxon>
        <taxon>Botryobasidium</taxon>
    </lineage>
</organism>
<dbReference type="Proteomes" id="UP000027195">
    <property type="component" value="Unassembled WGS sequence"/>
</dbReference>
<gene>
    <name evidence="2" type="ORF">BOTBODRAFT_31650</name>
</gene>
<proteinExistence type="predicted"/>
<dbReference type="EMBL" id="KL198031">
    <property type="protein sequence ID" value="KDQ15759.1"/>
    <property type="molecule type" value="Genomic_DNA"/>
</dbReference>
<reference evidence="3" key="1">
    <citation type="journal article" date="2014" name="Proc. Natl. Acad. Sci. U.S.A.">
        <title>Extensive sampling of basidiomycete genomes demonstrates inadequacy of the white-rot/brown-rot paradigm for wood decay fungi.</title>
        <authorList>
            <person name="Riley R."/>
            <person name="Salamov A.A."/>
            <person name="Brown D.W."/>
            <person name="Nagy L.G."/>
            <person name="Floudas D."/>
            <person name="Held B.W."/>
            <person name="Levasseur A."/>
            <person name="Lombard V."/>
            <person name="Morin E."/>
            <person name="Otillar R."/>
            <person name="Lindquist E.A."/>
            <person name="Sun H."/>
            <person name="LaButti K.M."/>
            <person name="Schmutz J."/>
            <person name="Jabbour D."/>
            <person name="Luo H."/>
            <person name="Baker S.E."/>
            <person name="Pisabarro A.G."/>
            <person name="Walton J.D."/>
            <person name="Blanchette R.A."/>
            <person name="Henrissat B."/>
            <person name="Martin F."/>
            <person name="Cullen D."/>
            <person name="Hibbett D.S."/>
            <person name="Grigoriev I.V."/>
        </authorList>
    </citation>
    <scope>NUCLEOTIDE SEQUENCE [LARGE SCALE GENOMIC DNA]</scope>
    <source>
        <strain evidence="3">FD-172 SS1</strain>
    </source>
</reference>
<dbReference type="InParanoid" id="A0A067MJN5"/>
<accession>A0A067MJN5</accession>
<name>A0A067MJN5_BOTB1</name>
<feature type="region of interest" description="Disordered" evidence="1">
    <location>
        <begin position="1"/>
        <end position="33"/>
    </location>
</feature>
<sequence length="171" mass="18215">MDIDTPSGHPQTKENMTDASSPDSIHGPGPIEALNTALEGEGLLCRDGLVDALATTMTLALVEQGTFGPTQPASAAEENAPNTDGPIQNHPPMPDLPAHHPLVLNHIPQPIFQLGAIAELEFGNFNNNEHRENHHLGAGPGLFFEQIARTCPVLSHIFLASAFMVALQALR</sequence>
<keyword evidence="3" id="KW-1185">Reference proteome</keyword>
<evidence type="ECO:0000313" key="2">
    <source>
        <dbReference type="EMBL" id="KDQ15759.1"/>
    </source>
</evidence>
<dbReference type="AlphaFoldDB" id="A0A067MJN5"/>
<evidence type="ECO:0000313" key="3">
    <source>
        <dbReference type="Proteomes" id="UP000027195"/>
    </source>
</evidence>
<dbReference type="HOGENOM" id="CLU_1562631_0_0_1"/>
<feature type="region of interest" description="Disordered" evidence="1">
    <location>
        <begin position="68"/>
        <end position="92"/>
    </location>
</feature>